<evidence type="ECO:0000256" key="4">
    <source>
        <dbReference type="ARBA" id="ARBA00023163"/>
    </source>
</evidence>
<dbReference type="AlphaFoldDB" id="K2JRK8"/>
<dbReference type="RefSeq" id="WP_008482797.1">
    <property type="nucleotide sequence ID" value="NZ_AMRI01000003.1"/>
</dbReference>
<comment type="caution">
    <text evidence="6">The sequence shown here is derived from an EMBL/GenBank/DDBJ whole genome shotgun (WGS) entry which is preliminary data.</text>
</comment>
<keyword evidence="7" id="KW-1185">Reference proteome</keyword>
<dbReference type="GO" id="GO:0003700">
    <property type="term" value="F:DNA-binding transcription factor activity"/>
    <property type="evidence" value="ECO:0007669"/>
    <property type="project" value="InterPro"/>
</dbReference>
<proteinExistence type="inferred from homology"/>
<dbReference type="FunFam" id="1.10.10.10:FF:000001">
    <property type="entry name" value="LysR family transcriptional regulator"/>
    <property type="match status" value="1"/>
</dbReference>
<keyword evidence="2" id="KW-0805">Transcription regulation</keyword>
<evidence type="ECO:0000259" key="5">
    <source>
        <dbReference type="PROSITE" id="PS50931"/>
    </source>
</evidence>
<keyword evidence="3" id="KW-0238">DNA-binding</keyword>
<dbReference type="EMBL" id="AMRI01000003">
    <property type="protein sequence ID" value="EKE77122.1"/>
    <property type="molecule type" value="Genomic_DNA"/>
</dbReference>
<dbReference type="Pfam" id="PF03466">
    <property type="entry name" value="LysR_substrate"/>
    <property type="match status" value="1"/>
</dbReference>
<dbReference type="CDD" id="cd08422">
    <property type="entry name" value="PBP2_CrgA_like"/>
    <property type="match status" value="1"/>
</dbReference>
<evidence type="ECO:0000256" key="3">
    <source>
        <dbReference type="ARBA" id="ARBA00023125"/>
    </source>
</evidence>
<dbReference type="PANTHER" id="PTHR30537">
    <property type="entry name" value="HTH-TYPE TRANSCRIPTIONAL REGULATOR"/>
    <property type="match status" value="1"/>
</dbReference>
<dbReference type="SUPFAM" id="SSF46785">
    <property type="entry name" value="Winged helix' DNA-binding domain"/>
    <property type="match status" value="1"/>
</dbReference>
<sequence>MDQLRAIRYFIAVAESGSFTEASRLLRVPSSSLSRRVSDLERQLGAALLERSTRLVRLTEVGERYYRDTKEILARLAQSDEAVGQYHARPVGVLRISCQTDFGQQCLLPLLDDFQQAFPHITLDITLSDDLVDLGPDGVDIAIRGGTAPEKRLVAVRLRDNNFIPVASPDYLDRQGRPARPQDLAGHQALIYRTPMGPVPWMGEEAGQWQRLSPQVAAVSNDGAWLIGQALASRGILMLPRWAVEKELAQGSLEALALKVSISPGSQLGVYLLYQHSRYYIPKIREAVDFLVARLKA</sequence>
<name>K2JRK8_9GAMM</name>
<dbReference type="InterPro" id="IPR000847">
    <property type="entry name" value="LysR_HTH_N"/>
</dbReference>
<gene>
    <name evidence="6" type="ORF">B3C1_02915</name>
</gene>
<accession>K2JRK8</accession>
<dbReference type="InterPro" id="IPR036388">
    <property type="entry name" value="WH-like_DNA-bd_sf"/>
</dbReference>
<dbReference type="GO" id="GO:0043565">
    <property type="term" value="F:sequence-specific DNA binding"/>
    <property type="evidence" value="ECO:0007669"/>
    <property type="project" value="TreeGrafter"/>
</dbReference>
<dbReference type="OrthoDB" id="9815676at2"/>
<dbReference type="SUPFAM" id="SSF53850">
    <property type="entry name" value="Periplasmic binding protein-like II"/>
    <property type="match status" value="1"/>
</dbReference>
<organism evidence="6 7">
    <name type="scientific">Gallaecimonas xiamenensis 3-C-1</name>
    <dbReference type="NCBI Taxonomy" id="745411"/>
    <lineage>
        <taxon>Bacteria</taxon>
        <taxon>Pseudomonadati</taxon>
        <taxon>Pseudomonadota</taxon>
        <taxon>Gammaproteobacteria</taxon>
        <taxon>Enterobacterales</taxon>
        <taxon>Gallaecimonadaceae</taxon>
        <taxon>Gallaecimonas</taxon>
    </lineage>
</organism>
<dbReference type="GO" id="GO:0006351">
    <property type="term" value="P:DNA-templated transcription"/>
    <property type="evidence" value="ECO:0007669"/>
    <property type="project" value="TreeGrafter"/>
</dbReference>
<dbReference type="Proteomes" id="UP000006755">
    <property type="component" value="Unassembled WGS sequence"/>
</dbReference>
<dbReference type="Gene3D" id="3.40.190.290">
    <property type="match status" value="1"/>
</dbReference>
<dbReference type="Gene3D" id="1.10.10.10">
    <property type="entry name" value="Winged helix-like DNA-binding domain superfamily/Winged helix DNA-binding domain"/>
    <property type="match status" value="1"/>
</dbReference>
<reference evidence="6 7" key="1">
    <citation type="journal article" date="2012" name="J. Bacteriol.">
        <title>Genome Sequence of Gallaecimonas xiamenensis Type Strain 3-C-1.</title>
        <authorList>
            <person name="Lai Q."/>
            <person name="Wang L."/>
            <person name="Wang W."/>
            <person name="Shao Z."/>
        </authorList>
    </citation>
    <scope>NUCLEOTIDE SEQUENCE [LARGE SCALE GENOMIC DNA]</scope>
    <source>
        <strain evidence="6 7">3-C-1</strain>
    </source>
</reference>
<evidence type="ECO:0000256" key="1">
    <source>
        <dbReference type="ARBA" id="ARBA00009437"/>
    </source>
</evidence>
<comment type="similarity">
    <text evidence="1">Belongs to the LysR transcriptional regulatory family.</text>
</comment>
<dbReference type="InterPro" id="IPR005119">
    <property type="entry name" value="LysR_subst-bd"/>
</dbReference>
<dbReference type="InterPro" id="IPR036390">
    <property type="entry name" value="WH_DNA-bd_sf"/>
</dbReference>
<evidence type="ECO:0000313" key="7">
    <source>
        <dbReference type="Proteomes" id="UP000006755"/>
    </source>
</evidence>
<protein>
    <submittedName>
        <fullName evidence="6">LysR family transcriptional regulator</fullName>
    </submittedName>
</protein>
<keyword evidence="4" id="KW-0804">Transcription</keyword>
<evidence type="ECO:0000313" key="6">
    <source>
        <dbReference type="EMBL" id="EKE77122.1"/>
    </source>
</evidence>
<dbReference type="eggNOG" id="COG0583">
    <property type="taxonomic scope" value="Bacteria"/>
</dbReference>
<dbReference type="STRING" id="745411.B3C1_02915"/>
<evidence type="ECO:0000256" key="2">
    <source>
        <dbReference type="ARBA" id="ARBA00023015"/>
    </source>
</evidence>
<dbReference type="PANTHER" id="PTHR30537:SF58">
    <property type="entry name" value="HTH-TYPE TRANSCRIPTIONAL REGULATOR PERR"/>
    <property type="match status" value="1"/>
</dbReference>
<dbReference type="Pfam" id="PF00126">
    <property type="entry name" value="HTH_1"/>
    <property type="match status" value="1"/>
</dbReference>
<dbReference type="InterPro" id="IPR058163">
    <property type="entry name" value="LysR-type_TF_proteobact-type"/>
</dbReference>
<dbReference type="PROSITE" id="PS50931">
    <property type="entry name" value="HTH_LYSR"/>
    <property type="match status" value="1"/>
</dbReference>
<feature type="domain" description="HTH lysR-type" evidence="5">
    <location>
        <begin position="1"/>
        <end position="59"/>
    </location>
</feature>